<comment type="caution">
    <text evidence="1">The sequence shown here is derived from an EMBL/GenBank/DDBJ whole genome shotgun (WGS) entry which is preliminary data.</text>
</comment>
<evidence type="ECO:0000313" key="1">
    <source>
        <dbReference type="EMBL" id="RHX85485.1"/>
    </source>
</evidence>
<dbReference type="AlphaFoldDB" id="A0A396YSC1"/>
<gene>
    <name evidence="1" type="ORF">DLM75_21210</name>
</gene>
<dbReference type="EMBL" id="QHCT01000009">
    <property type="protein sequence ID" value="RHX85485.1"/>
    <property type="molecule type" value="Genomic_DNA"/>
</dbReference>
<dbReference type="Proteomes" id="UP000265798">
    <property type="component" value="Unassembled WGS sequence"/>
</dbReference>
<accession>A0A396YSC1</accession>
<sequence length="62" mass="6953">MKTSISRSFPWSNKKSKADLLDERAVGNQGTDAEIGRISLFLRRRVGKRVSNGRNSTENGMK</sequence>
<name>A0A396YSC1_9LEPT</name>
<protein>
    <submittedName>
        <fullName evidence="1">Uncharacterized protein</fullName>
    </submittedName>
</protein>
<evidence type="ECO:0000313" key="2">
    <source>
        <dbReference type="Proteomes" id="UP000265798"/>
    </source>
</evidence>
<organism evidence="1 2">
    <name type="scientific">Leptospira stimsonii</name>
    <dbReference type="NCBI Taxonomy" id="2202203"/>
    <lineage>
        <taxon>Bacteria</taxon>
        <taxon>Pseudomonadati</taxon>
        <taxon>Spirochaetota</taxon>
        <taxon>Spirochaetia</taxon>
        <taxon>Leptospirales</taxon>
        <taxon>Leptospiraceae</taxon>
        <taxon>Leptospira</taxon>
    </lineage>
</organism>
<proteinExistence type="predicted"/>
<reference evidence="2" key="1">
    <citation type="submission" date="2018-05" db="EMBL/GenBank/DDBJ databases">
        <title>Leptospira yasudae sp. nov. and Leptospira stimsonii sp. nov., two pathogenic species of the genus Leptospira isolated from environmental sources.</title>
        <authorList>
            <person name="Casanovas-Massana A."/>
            <person name="Hamond C."/>
            <person name="Santos L.A."/>
            <person name="Hacker K.P."/>
            <person name="Balassiano I."/>
            <person name="Medeiros M.A."/>
            <person name="Reis M.G."/>
            <person name="Ko A.I."/>
            <person name="Wunder E.A."/>
        </authorList>
    </citation>
    <scope>NUCLEOTIDE SEQUENCE [LARGE SCALE GENOMIC DNA]</scope>
    <source>
        <strain evidence="2">Yale</strain>
    </source>
</reference>